<gene>
    <name evidence="3" type="ORF">C4N25_09070</name>
</gene>
<dbReference type="SUPFAM" id="SSF53756">
    <property type="entry name" value="UDP-Glycosyltransferase/glycogen phosphorylase"/>
    <property type="match status" value="1"/>
</dbReference>
<dbReference type="InterPro" id="IPR041693">
    <property type="entry name" value="Glyco_trans_4_5"/>
</dbReference>
<dbReference type="InterPro" id="IPR001296">
    <property type="entry name" value="Glyco_trans_1"/>
</dbReference>
<evidence type="ECO:0000259" key="2">
    <source>
        <dbReference type="Pfam" id="PF00534"/>
    </source>
</evidence>
<dbReference type="RefSeq" id="WP_112115797.1">
    <property type="nucleotide sequence ID" value="NZ_PRKZ01000006.1"/>
</dbReference>
<name>A0A329THA1_9FIRM</name>
<evidence type="ECO:0000256" key="1">
    <source>
        <dbReference type="ARBA" id="ARBA00022679"/>
    </source>
</evidence>
<keyword evidence="1 3" id="KW-0808">Transferase</keyword>
<dbReference type="CDD" id="cd03801">
    <property type="entry name" value="GT4_PimA-like"/>
    <property type="match status" value="1"/>
</dbReference>
<comment type="caution">
    <text evidence="3">The sequence shown here is derived from an EMBL/GenBank/DDBJ whole genome shotgun (WGS) entry which is preliminary data.</text>
</comment>
<dbReference type="Proteomes" id="UP000251634">
    <property type="component" value="Unassembled WGS sequence"/>
</dbReference>
<dbReference type="AlphaFoldDB" id="A0A329THA1"/>
<feature type="domain" description="Glycosyl transferase family 1" evidence="2">
    <location>
        <begin position="348"/>
        <end position="501"/>
    </location>
</feature>
<sequence length="539" mass="59220">MYSSYSPLQRTQLSGQVYTDTQSLYLLVYAPGRRVALENTLRDQLHQKFRLVDSLADALTPAVAGVLLVREDVELMSTALNYFAAALKDGADLVLSDAVFGYNGATALYQSDAHISCTGCALVSRALLDRCRAAAKDPESVSELLDAAARLSERCTRVPQALLHFERDICAEDAYSLHGKRAFLISHVLDMTGAPIVMVSAVPVLRSMGYEVTVLGPSDNGSLQLFRDAGAAVITRAGCVSSPALWGLALCADFVIVNTVVSGRVLRALSDTGVPVLWWLHDAFAGYPHIAHQIPKTIAPNVEVYSVGKHAAAAMHAVRPEFEIKQLIYGLPDYSKEDFPVYDLGYANGRPLFVTVGSFERRKGQDIFCKAIRLLPPEVRQKASFLFVGKAADREMMDAVRNLTADFPANVFYCKRLSRDEIKSLMQQCTCLVCASRDDPMPTFVTEGLIFGKPSIVSEHTGTAGLVTEGVDGFVYRDDDPAQLEKLLCWAIEHPAELAAMHNDCRALYERYYSKEAFARTLTTAVKELTEKVEQLNNK</sequence>
<evidence type="ECO:0000313" key="4">
    <source>
        <dbReference type="Proteomes" id="UP000251634"/>
    </source>
</evidence>
<dbReference type="Pfam" id="PF00534">
    <property type="entry name" value="Glycos_transf_1"/>
    <property type="match status" value="1"/>
</dbReference>
<protein>
    <submittedName>
        <fullName evidence="3">Glycosyl transferase family 1</fullName>
    </submittedName>
</protein>
<dbReference type="PANTHER" id="PTHR46401">
    <property type="entry name" value="GLYCOSYLTRANSFERASE WBBK-RELATED"/>
    <property type="match status" value="1"/>
</dbReference>
<dbReference type="PANTHER" id="PTHR46401:SF2">
    <property type="entry name" value="GLYCOSYLTRANSFERASE WBBK-RELATED"/>
    <property type="match status" value="1"/>
</dbReference>
<dbReference type="Gene3D" id="3.40.50.2000">
    <property type="entry name" value="Glycogen Phosphorylase B"/>
    <property type="match status" value="1"/>
</dbReference>
<reference evidence="3 4" key="1">
    <citation type="submission" date="2018-02" db="EMBL/GenBank/DDBJ databases">
        <title>Complete genome sequencing of Faecalibacterium prausnitzii strains isolated from the human gut.</title>
        <authorList>
            <person name="Fitzgerald B.C."/>
            <person name="Shkoporov A.N."/>
            <person name="Ross P.R."/>
            <person name="Hill C."/>
        </authorList>
    </citation>
    <scope>NUCLEOTIDE SEQUENCE [LARGE SCALE GENOMIC DNA]</scope>
    <source>
        <strain evidence="3 4">APC942/8-14-2</strain>
    </source>
</reference>
<dbReference type="GO" id="GO:0016757">
    <property type="term" value="F:glycosyltransferase activity"/>
    <property type="evidence" value="ECO:0007669"/>
    <property type="project" value="InterPro"/>
</dbReference>
<accession>A0A329THA1</accession>
<proteinExistence type="predicted"/>
<evidence type="ECO:0000313" key="3">
    <source>
        <dbReference type="EMBL" id="RAW49117.1"/>
    </source>
</evidence>
<organism evidence="3 4">
    <name type="scientific">Faecalibacterium prausnitzii</name>
    <dbReference type="NCBI Taxonomy" id="853"/>
    <lineage>
        <taxon>Bacteria</taxon>
        <taxon>Bacillati</taxon>
        <taxon>Bacillota</taxon>
        <taxon>Clostridia</taxon>
        <taxon>Eubacteriales</taxon>
        <taxon>Oscillospiraceae</taxon>
        <taxon>Faecalibacterium</taxon>
    </lineage>
</organism>
<dbReference type="EMBL" id="PRKZ01000006">
    <property type="protein sequence ID" value="RAW49117.1"/>
    <property type="molecule type" value="Genomic_DNA"/>
</dbReference>
<dbReference type="Pfam" id="PF16994">
    <property type="entry name" value="Glyco_trans_4_5"/>
    <property type="match status" value="1"/>
</dbReference>